<protein>
    <submittedName>
        <fullName evidence="3">Short-chain dehydorgenase/reductase</fullName>
    </submittedName>
</protein>
<keyword evidence="4" id="KW-1185">Reference proteome</keyword>
<evidence type="ECO:0000313" key="3">
    <source>
        <dbReference type="EMBL" id="SNQ45767.1"/>
    </source>
</evidence>
<dbReference type="AlphaFoldDB" id="A0A2I2KJD8"/>
<dbReference type="InterPro" id="IPR036291">
    <property type="entry name" value="NAD(P)-bd_dom_sf"/>
</dbReference>
<gene>
    <name evidence="3" type="ORF">FRACA_1110004</name>
</gene>
<dbReference type="CDD" id="cd05233">
    <property type="entry name" value="SDR_c"/>
    <property type="match status" value="1"/>
</dbReference>
<dbReference type="PANTHER" id="PTHR42760">
    <property type="entry name" value="SHORT-CHAIN DEHYDROGENASES/REDUCTASES FAMILY MEMBER"/>
    <property type="match status" value="1"/>
</dbReference>
<dbReference type="Gene3D" id="3.40.50.720">
    <property type="entry name" value="NAD(P)-binding Rossmann-like Domain"/>
    <property type="match status" value="1"/>
</dbReference>
<dbReference type="SUPFAM" id="SSF51735">
    <property type="entry name" value="NAD(P)-binding Rossmann-fold domains"/>
    <property type="match status" value="1"/>
</dbReference>
<reference evidence="3 4" key="1">
    <citation type="submission" date="2017-06" db="EMBL/GenBank/DDBJ databases">
        <authorList>
            <person name="Kim H.J."/>
            <person name="Triplett B.A."/>
        </authorList>
    </citation>
    <scope>NUCLEOTIDE SEQUENCE [LARGE SCALE GENOMIC DNA]</scope>
    <source>
        <strain evidence="3">FRACA_ARgP5</strain>
    </source>
</reference>
<dbReference type="EMBL" id="FZMO01000015">
    <property type="protein sequence ID" value="SNQ45767.1"/>
    <property type="molecule type" value="Genomic_DNA"/>
</dbReference>
<dbReference type="InterPro" id="IPR020904">
    <property type="entry name" value="Sc_DH/Rdtase_CS"/>
</dbReference>
<evidence type="ECO:0000256" key="1">
    <source>
        <dbReference type="ARBA" id="ARBA00006484"/>
    </source>
</evidence>
<name>A0A2I2KJD8_9ACTN</name>
<organism evidence="3 4">
    <name type="scientific">Frankia canadensis</name>
    <dbReference type="NCBI Taxonomy" id="1836972"/>
    <lineage>
        <taxon>Bacteria</taxon>
        <taxon>Bacillati</taxon>
        <taxon>Actinomycetota</taxon>
        <taxon>Actinomycetes</taxon>
        <taxon>Frankiales</taxon>
        <taxon>Frankiaceae</taxon>
        <taxon>Frankia</taxon>
    </lineage>
</organism>
<dbReference type="OrthoDB" id="286404at2"/>
<dbReference type="PRINTS" id="PR00080">
    <property type="entry name" value="SDRFAMILY"/>
</dbReference>
<proteinExistence type="inferred from homology"/>
<dbReference type="Pfam" id="PF13561">
    <property type="entry name" value="adh_short_C2"/>
    <property type="match status" value="1"/>
</dbReference>
<evidence type="ECO:0000313" key="4">
    <source>
        <dbReference type="Proteomes" id="UP000234331"/>
    </source>
</evidence>
<dbReference type="PANTHER" id="PTHR42760:SF133">
    <property type="entry name" value="3-OXOACYL-[ACYL-CARRIER-PROTEIN] REDUCTASE"/>
    <property type="match status" value="1"/>
</dbReference>
<keyword evidence="2" id="KW-0560">Oxidoreductase</keyword>
<dbReference type="GO" id="GO:0016616">
    <property type="term" value="F:oxidoreductase activity, acting on the CH-OH group of donors, NAD or NADP as acceptor"/>
    <property type="evidence" value="ECO:0007669"/>
    <property type="project" value="TreeGrafter"/>
</dbReference>
<accession>A0A2I2KJD8</accession>
<dbReference type="RefSeq" id="WP_101829900.1">
    <property type="nucleotide sequence ID" value="NZ_FZMO01000015.1"/>
</dbReference>
<dbReference type="Proteomes" id="UP000234331">
    <property type="component" value="Unassembled WGS sequence"/>
</dbReference>
<comment type="similarity">
    <text evidence="1">Belongs to the short-chain dehydrogenases/reductases (SDR) family.</text>
</comment>
<dbReference type="PROSITE" id="PS00061">
    <property type="entry name" value="ADH_SHORT"/>
    <property type="match status" value="1"/>
</dbReference>
<sequence>MPGALGAQRTAVVVGTGPDIGRACAVAVAADGAHVVCFDRDESAAEASAEAVAAAGGTATSAVVDVTDRAAVREALTKVASEHGHVDVLVNVVGGSDWSLAAETSDEEWDRSFVLNLRQQWVVAQEALKVMTAERGAIVAIASVSGLTASTRHGAYGAAKAGLISLVRTLAIENAGRGIRVNAVAPGTIATAAREGDDHLAARIPLGRRGRSADIAAAAAFLASDKADYITGQVLVVDGGVGVRHSLIDL</sequence>
<dbReference type="PRINTS" id="PR00081">
    <property type="entry name" value="GDHRDH"/>
</dbReference>
<evidence type="ECO:0000256" key="2">
    <source>
        <dbReference type="ARBA" id="ARBA00023002"/>
    </source>
</evidence>
<dbReference type="InterPro" id="IPR002347">
    <property type="entry name" value="SDR_fam"/>
</dbReference>
<dbReference type="FunFam" id="3.40.50.720:FF:000084">
    <property type="entry name" value="Short-chain dehydrogenase reductase"/>
    <property type="match status" value="1"/>
</dbReference>